<organism evidence="1 2">
    <name type="scientific">Trametes sanguinea</name>
    <dbReference type="NCBI Taxonomy" id="158606"/>
    <lineage>
        <taxon>Eukaryota</taxon>
        <taxon>Fungi</taxon>
        <taxon>Dikarya</taxon>
        <taxon>Basidiomycota</taxon>
        <taxon>Agaricomycotina</taxon>
        <taxon>Agaricomycetes</taxon>
        <taxon>Polyporales</taxon>
        <taxon>Polyporaceae</taxon>
        <taxon>Trametes</taxon>
    </lineage>
</organism>
<proteinExistence type="predicted"/>
<evidence type="ECO:0000313" key="1">
    <source>
        <dbReference type="EMBL" id="KAJ2981182.1"/>
    </source>
</evidence>
<dbReference type="EMBL" id="JANSHE010004077">
    <property type="protein sequence ID" value="KAJ2981182.1"/>
    <property type="molecule type" value="Genomic_DNA"/>
</dbReference>
<keyword evidence="2" id="KW-1185">Reference proteome</keyword>
<name>A0ACC1NQJ0_9APHY</name>
<reference evidence="1" key="1">
    <citation type="submission" date="2022-08" db="EMBL/GenBank/DDBJ databases">
        <title>Genome Sequence of Pycnoporus sanguineus.</title>
        <authorList>
            <person name="Buettner E."/>
        </authorList>
    </citation>
    <scope>NUCLEOTIDE SEQUENCE</scope>
    <source>
        <strain evidence="1">CG-C14</strain>
    </source>
</reference>
<comment type="caution">
    <text evidence="1">The sequence shown here is derived from an EMBL/GenBank/DDBJ whole genome shotgun (WGS) entry which is preliminary data.</text>
</comment>
<accession>A0ACC1NQJ0</accession>
<gene>
    <name evidence="1" type="ORF">NUW54_g10906</name>
</gene>
<dbReference type="Proteomes" id="UP001144978">
    <property type="component" value="Unassembled WGS sequence"/>
</dbReference>
<sequence length="165" mass="17147">MSSTSPGPDRPVSTSTLATPGPTDPSEMRTTTALPDTALRPSPAAPALTDIPTTTSNSSASGGTLPDPTARLSVSPEDTSGPLSTAGIAGADLIMLDEDGCVMSIKSDRLWTFPCDGYAESEDFQRHQKLCCRSGEASSAFLEAGELACRDRGALDIAVLRAHHR</sequence>
<protein>
    <submittedName>
        <fullName evidence="1">Uncharacterized protein</fullName>
    </submittedName>
</protein>
<evidence type="ECO:0000313" key="2">
    <source>
        <dbReference type="Proteomes" id="UP001144978"/>
    </source>
</evidence>